<feature type="chain" id="PRO_5030713278" evidence="1">
    <location>
        <begin position="32"/>
        <end position="273"/>
    </location>
</feature>
<keyword evidence="3" id="KW-1185">Reference proteome</keyword>
<dbReference type="AlphaFoldDB" id="A0A7Y9JBX5"/>
<protein>
    <submittedName>
        <fullName evidence="2">Uncharacterized protein</fullName>
    </submittedName>
</protein>
<keyword evidence="1" id="KW-0732">Signal</keyword>
<evidence type="ECO:0000313" key="3">
    <source>
        <dbReference type="Proteomes" id="UP000535511"/>
    </source>
</evidence>
<dbReference type="Proteomes" id="UP000535511">
    <property type="component" value="Unassembled WGS sequence"/>
</dbReference>
<gene>
    <name evidence="2" type="ORF">BJZ21_002901</name>
</gene>
<organism evidence="2 3">
    <name type="scientific">Nocardioides panaciterrulae</name>
    <dbReference type="NCBI Taxonomy" id="661492"/>
    <lineage>
        <taxon>Bacteria</taxon>
        <taxon>Bacillati</taxon>
        <taxon>Actinomycetota</taxon>
        <taxon>Actinomycetes</taxon>
        <taxon>Propionibacteriales</taxon>
        <taxon>Nocardioidaceae</taxon>
        <taxon>Nocardioides</taxon>
    </lineage>
</organism>
<evidence type="ECO:0000313" key="2">
    <source>
        <dbReference type="EMBL" id="NYD42818.1"/>
    </source>
</evidence>
<dbReference type="RefSeq" id="WP_179664406.1">
    <property type="nucleotide sequence ID" value="NZ_JACCBG010000001.1"/>
</dbReference>
<name>A0A7Y9JBX5_9ACTN</name>
<feature type="signal peptide" evidence="1">
    <location>
        <begin position="1"/>
        <end position="31"/>
    </location>
</feature>
<evidence type="ECO:0000256" key="1">
    <source>
        <dbReference type="SAM" id="SignalP"/>
    </source>
</evidence>
<proteinExistence type="predicted"/>
<reference evidence="2 3" key="1">
    <citation type="submission" date="2020-07" db="EMBL/GenBank/DDBJ databases">
        <title>Sequencing the genomes of 1000 actinobacteria strains.</title>
        <authorList>
            <person name="Klenk H.-P."/>
        </authorList>
    </citation>
    <scope>NUCLEOTIDE SEQUENCE [LARGE SCALE GENOMIC DNA]</scope>
    <source>
        <strain evidence="2 3">DSM 21350</strain>
    </source>
</reference>
<sequence length="273" mass="29422">MQRPFRSWPLACVALLVATGLPLITGSPASADMVDFWTFDQRPDGVTPSSEPTHALVSASGSVLYGADVEVEVQVQLGDVPTADDVATLHVALGSPDEAGSCVPAWETTVPTWDPVAPAATPEIEVSGTSALGAEPWSCGAVWLTSPDGGQTYDRLDGRVAGHVIADPGASLRLDRIRGTRVTPHRWQTLHLRVRSFGSPIDGVRIRGRGHQVRVRRGCIATPLDNGESARIAVRVRLDATHPRRLLLEVTPYGHLAFRHSALERVWLTPRHV</sequence>
<comment type="caution">
    <text evidence="2">The sequence shown here is derived from an EMBL/GenBank/DDBJ whole genome shotgun (WGS) entry which is preliminary data.</text>
</comment>
<dbReference type="EMBL" id="JACCBG010000001">
    <property type="protein sequence ID" value="NYD42818.1"/>
    <property type="molecule type" value="Genomic_DNA"/>
</dbReference>
<accession>A0A7Y9JBX5</accession>